<dbReference type="GO" id="GO:0004129">
    <property type="term" value="F:cytochrome-c oxidase activity"/>
    <property type="evidence" value="ECO:0007669"/>
    <property type="project" value="InterPro"/>
</dbReference>
<evidence type="ECO:0000256" key="5">
    <source>
        <dbReference type="ARBA" id="ARBA00022660"/>
    </source>
</evidence>
<dbReference type="InterPro" id="IPR011759">
    <property type="entry name" value="Cyt_c_oxidase_su2_TM_dom"/>
</dbReference>
<protein>
    <recommendedName>
        <fullName evidence="14">Ubiquinol oxidase polypeptide II</fullName>
    </recommendedName>
</protein>
<feature type="domain" description="Cytochrome oxidase subunit II copper A binding" evidence="17">
    <location>
        <begin position="130"/>
        <end position="242"/>
    </location>
</feature>
<dbReference type="InterPro" id="IPR010514">
    <property type="entry name" value="COX_ARM"/>
</dbReference>
<dbReference type="InterPro" id="IPR034227">
    <property type="entry name" value="CuRO_UO_II"/>
</dbReference>
<keyword evidence="10" id="KW-0560">Oxidoreductase</keyword>
<dbReference type="GO" id="GO:0016682">
    <property type="term" value="F:oxidoreductase activity, acting on diphenols and related substances as donors, oxygen as acceptor"/>
    <property type="evidence" value="ECO:0007669"/>
    <property type="project" value="InterPro"/>
</dbReference>
<dbReference type="SUPFAM" id="SSF49503">
    <property type="entry name" value="Cupredoxins"/>
    <property type="match status" value="1"/>
</dbReference>
<feature type="signal peptide" evidence="16">
    <location>
        <begin position="1"/>
        <end position="24"/>
    </location>
</feature>
<keyword evidence="5" id="KW-0679">Respiratory chain</keyword>
<evidence type="ECO:0000313" key="19">
    <source>
        <dbReference type="EMBL" id="OJF96392.1"/>
    </source>
</evidence>
<evidence type="ECO:0000256" key="1">
    <source>
        <dbReference type="ARBA" id="ARBA00004651"/>
    </source>
</evidence>
<dbReference type="Proteomes" id="UP000182661">
    <property type="component" value="Unassembled WGS sequence"/>
</dbReference>
<dbReference type="CDD" id="cd04212">
    <property type="entry name" value="CuRO_UO_II"/>
    <property type="match status" value="1"/>
</dbReference>
<reference evidence="19 20" key="1">
    <citation type="submission" date="2016-02" db="EMBL/GenBank/DDBJ databases">
        <title>Genome sequencing of a beta-galactosidase producing bacteria Rhizobium sp. 59.</title>
        <authorList>
            <person name="Wang D."/>
            <person name="Kot W."/>
            <person name="Qin Y."/>
            <person name="Hansen L."/>
            <person name="Naqvi K."/>
            <person name="Rensing C."/>
        </authorList>
    </citation>
    <scope>NUCLEOTIDE SEQUENCE [LARGE SCALE GENOMIC DNA]</scope>
    <source>
        <strain evidence="19 20">59</strain>
    </source>
</reference>
<evidence type="ECO:0000256" key="8">
    <source>
        <dbReference type="ARBA" id="ARBA00022982"/>
    </source>
</evidence>
<dbReference type="InterPro" id="IPR002429">
    <property type="entry name" value="CcO_II-like_C"/>
</dbReference>
<dbReference type="GO" id="GO:0005886">
    <property type="term" value="C:plasma membrane"/>
    <property type="evidence" value="ECO:0007669"/>
    <property type="project" value="UniProtKB-SubCell"/>
</dbReference>
<evidence type="ECO:0000256" key="10">
    <source>
        <dbReference type="ARBA" id="ARBA00023002"/>
    </source>
</evidence>
<dbReference type="InterPro" id="IPR045187">
    <property type="entry name" value="CcO_II"/>
</dbReference>
<keyword evidence="11 15" id="KW-0472">Membrane</keyword>
<dbReference type="GO" id="GO:0042773">
    <property type="term" value="P:ATP synthesis coupled electron transport"/>
    <property type="evidence" value="ECO:0007669"/>
    <property type="project" value="TreeGrafter"/>
</dbReference>
<dbReference type="PROSITE" id="PS50999">
    <property type="entry name" value="COX2_TM"/>
    <property type="match status" value="1"/>
</dbReference>
<name>A0A657LW49_9HYPH</name>
<evidence type="ECO:0000256" key="2">
    <source>
        <dbReference type="ARBA" id="ARBA00007866"/>
    </source>
</evidence>
<evidence type="ECO:0000259" key="18">
    <source>
        <dbReference type="PROSITE" id="PS50999"/>
    </source>
</evidence>
<evidence type="ECO:0000256" key="9">
    <source>
        <dbReference type="ARBA" id="ARBA00022989"/>
    </source>
</evidence>
<dbReference type="EMBL" id="LSRP01000087">
    <property type="protein sequence ID" value="OJF96392.1"/>
    <property type="molecule type" value="Genomic_DNA"/>
</dbReference>
<dbReference type="PANTHER" id="PTHR22888:SF18">
    <property type="entry name" value="CYTOCHROME BO(3) UBIQUINOL OXIDASE SUBUNIT 2"/>
    <property type="match status" value="1"/>
</dbReference>
<keyword evidence="8" id="KW-0249">Electron transport</keyword>
<evidence type="ECO:0000256" key="15">
    <source>
        <dbReference type="SAM" id="Phobius"/>
    </source>
</evidence>
<dbReference type="AlphaFoldDB" id="A0A657LW49"/>
<evidence type="ECO:0000256" key="13">
    <source>
        <dbReference type="ARBA" id="ARBA00023288"/>
    </source>
</evidence>
<dbReference type="RefSeq" id="WP_071833386.1">
    <property type="nucleotide sequence ID" value="NZ_LSRP01000087.1"/>
</dbReference>
<dbReference type="PROSITE" id="PS50857">
    <property type="entry name" value="COX2_CUA"/>
    <property type="match status" value="1"/>
</dbReference>
<evidence type="ECO:0000256" key="14">
    <source>
        <dbReference type="ARBA" id="ARBA00030198"/>
    </source>
</evidence>
<dbReference type="GO" id="GO:0005507">
    <property type="term" value="F:copper ion binding"/>
    <property type="evidence" value="ECO:0007669"/>
    <property type="project" value="InterPro"/>
</dbReference>
<keyword evidence="20" id="KW-1185">Reference proteome</keyword>
<dbReference type="Pfam" id="PF06481">
    <property type="entry name" value="COX_ARM"/>
    <property type="match status" value="1"/>
</dbReference>
<evidence type="ECO:0000256" key="11">
    <source>
        <dbReference type="ARBA" id="ARBA00023136"/>
    </source>
</evidence>
<feature type="transmembrane region" description="Helical" evidence="15">
    <location>
        <begin position="85"/>
        <end position="106"/>
    </location>
</feature>
<sequence length="401" mass="44138">MPKRFLPKLFAALGAVLLLSACKAEVLAPTGDIAAQQRDLLVISTLLMLIIIVPVMLLTCWFAWHFRSSNATASYQPNWSHSTKLELIIWAIPLLIVVTLGALTWVGTHLLDPYRPLARVSQTEPLSPDQPPLDVQVVALDWKWLFIYPEYGVAAVNELPVPVDRPIRFTLTSSSVMNAFYIPSMAGMIYAMPGMQTTLHGVFNAPGEYQGLASHYSGAGFSGMRFKAKVTDNAGFEAWIETARNGKVPLDRKAYLELERPTENVRPAAYTSVDPQLFARVVNMCVEEGKICMAEMMAIDAQGGSGLAGTVNMSSLIYDKHERRGMREPVFGWEPFKVVGFCSMEELDQMLAAKPASSGVTPIQSGPLRGHGMPQPVTPFGGLEDRYLTLMQQSFGNVQQL</sequence>
<evidence type="ECO:0000256" key="6">
    <source>
        <dbReference type="ARBA" id="ARBA00022692"/>
    </source>
</evidence>
<accession>A0A657LW49</accession>
<keyword evidence="4" id="KW-1003">Cell membrane</keyword>
<keyword evidence="9 15" id="KW-1133">Transmembrane helix</keyword>
<keyword evidence="7 16" id="KW-0732">Signal</keyword>
<organism evidence="19 20">
    <name type="scientific">Pararhizobium antarcticum</name>
    <dbReference type="NCBI Taxonomy" id="1798805"/>
    <lineage>
        <taxon>Bacteria</taxon>
        <taxon>Pseudomonadati</taxon>
        <taxon>Pseudomonadota</taxon>
        <taxon>Alphaproteobacteria</taxon>
        <taxon>Hyphomicrobiales</taxon>
        <taxon>Rhizobiaceae</taxon>
        <taxon>Rhizobium/Agrobacterium group</taxon>
        <taxon>Pararhizobium</taxon>
    </lineage>
</organism>
<evidence type="ECO:0000256" key="7">
    <source>
        <dbReference type="ARBA" id="ARBA00022729"/>
    </source>
</evidence>
<dbReference type="InterPro" id="IPR006333">
    <property type="entry name" value="Cyt_o_ubiquinol_oxidase_su2"/>
</dbReference>
<feature type="chain" id="PRO_5024882333" description="Ubiquinol oxidase polypeptide II" evidence="16">
    <location>
        <begin position="25"/>
        <end position="401"/>
    </location>
</feature>
<dbReference type="Gene3D" id="1.10.287.90">
    <property type="match status" value="1"/>
</dbReference>
<comment type="caution">
    <text evidence="19">The sequence shown here is derived from an EMBL/GenBank/DDBJ whole genome shotgun (WGS) entry which is preliminary data.</text>
</comment>
<dbReference type="Gene3D" id="2.60.40.420">
    <property type="entry name" value="Cupredoxins - blue copper proteins"/>
    <property type="match status" value="1"/>
</dbReference>
<comment type="subcellular location">
    <subcellularLocation>
        <location evidence="1">Cell membrane</location>
        <topology evidence="1">Multi-pass membrane protein</topology>
    </subcellularLocation>
</comment>
<keyword evidence="12" id="KW-0564">Palmitate</keyword>
<dbReference type="InterPro" id="IPR008972">
    <property type="entry name" value="Cupredoxin"/>
</dbReference>
<evidence type="ECO:0000256" key="4">
    <source>
        <dbReference type="ARBA" id="ARBA00022475"/>
    </source>
</evidence>
<feature type="transmembrane region" description="Helical" evidence="15">
    <location>
        <begin position="40"/>
        <end position="64"/>
    </location>
</feature>
<feature type="domain" description="Cytochrome oxidase subunit II transmembrane region profile" evidence="18">
    <location>
        <begin position="18"/>
        <end position="115"/>
    </location>
</feature>
<dbReference type="NCBIfam" id="TIGR01433">
    <property type="entry name" value="CyoA"/>
    <property type="match status" value="1"/>
</dbReference>
<dbReference type="Pfam" id="PF00116">
    <property type="entry name" value="COX2"/>
    <property type="match status" value="1"/>
</dbReference>
<evidence type="ECO:0000259" key="17">
    <source>
        <dbReference type="PROSITE" id="PS50857"/>
    </source>
</evidence>
<dbReference type="PROSITE" id="PS51257">
    <property type="entry name" value="PROKAR_LIPOPROTEIN"/>
    <property type="match status" value="1"/>
</dbReference>
<gene>
    <name evidence="19" type="ORF">AX760_17640</name>
</gene>
<dbReference type="SUPFAM" id="SSF81464">
    <property type="entry name" value="Cytochrome c oxidase subunit II-like, transmembrane region"/>
    <property type="match status" value="1"/>
</dbReference>
<dbReference type="GO" id="GO:0009486">
    <property type="term" value="F:cytochrome bo3 ubiquinol oxidase activity"/>
    <property type="evidence" value="ECO:0007669"/>
    <property type="project" value="InterPro"/>
</dbReference>
<dbReference type="PANTHER" id="PTHR22888">
    <property type="entry name" value="CYTOCHROME C OXIDASE, SUBUNIT II"/>
    <property type="match status" value="1"/>
</dbReference>
<dbReference type="InterPro" id="IPR036257">
    <property type="entry name" value="Cyt_c_oxidase_su2_TM_sf"/>
</dbReference>
<keyword evidence="3" id="KW-0813">Transport</keyword>
<keyword evidence="13" id="KW-0449">Lipoprotein</keyword>
<evidence type="ECO:0000256" key="3">
    <source>
        <dbReference type="ARBA" id="ARBA00022448"/>
    </source>
</evidence>
<evidence type="ECO:0000256" key="12">
    <source>
        <dbReference type="ARBA" id="ARBA00023139"/>
    </source>
</evidence>
<evidence type="ECO:0000313" key="20">
    <source>
        <dbReference type="Proteomes" id="UP000182661"/>
    </source>
</evidence>
<evidence type="ECO:0000256" key="16">
    <source>
        <dbReference type="SAM" id="SignalP"/>
    </source>
</evidence>
<dbReference type="OrthoDB" id="9783445at2"/>
<keyword evidence="6 15" id="KW-0812">Transmembrane</keyword>
<proteinExistence type="inferred from homology"/>
<comment type="similarity">
    <text evidence="2">Belongs to the cytochrome c oxidase subunit 2 family.</text>
</comment>